<keyword evidence="2" id="KW-1185">Reference proteome</keyword>
<evidence type="ECO:0000313" key="1">
    <source>
        <dbReference type="EMBL" id="QTL35465.1"/>
    </source>
</evidence>
<protein>
    <submittedName>
        <fullName evidence="1">Uncharacterized protein</fullName>
    </submittedName>
</protein>
<dbReference type="EMBL" id="CP072425">
    <property type="protein sequence ID" value="QTL35465.1"/>
    <property type="molecule type" value="Genomic_DNA"/>
</dbReference>
<reference evidence="1 2" key="1">
    <citation type="submission" date="2021-03" db="EMBL/GenBank/DDBJ databases">
        <title>Complete Genome of Pseudoalteromonas viridis Strain BBR56, a new biocontrol bacterial candidate.</title>
        <authorList>
            <person name="Handayani D.P."/>
            <person name="Isnansetyo A."/>
            <person name="Istiqomah I."/>
            <person name="Jumina J."/>
        </authorList>
    </citation>
    <scope>NUCLEOTIDE SEQUENCE [LARGE SCALE GENOMIC DNA]</scope>
    <source>
        <strain evidence="1 2">BBR56</strain>
    </source>
</reference>
<dbReference type="RefSeq" id="WP_209052347.1">
    <property type="nucleotide sequence ID" value="NZ_CP072425.1"/>
</dbReference>
<proteinExistence type="predicted"/>
<gene>
    <name evidence="1" type="ORF">J5X90_18455</name>
</gene>
<accession>A0ABX7V8C5</accession>
<dbReference type="Proteomes" id="UP000665025">
    <property type="component" value="Chromosome 1"/>
</dbReference>
<evidence type="ECO:0000313" key="2">
    <source>
        <dbReference type="Proteomes" id="UP000665025"/>
    </source>
</evidence>
<organism evidence="1 2">
    <name type="scientific">Pseudoalteromonas viridis</name>
    <dbReference type="NCBI Taxonomy" id="339617"/>
    <lineage>
        <taxon>Bacteria</taxon>
        <taxon>Pseudomonadati</taxon>
        <taxon>Pseudomonadota</taxon>
        <taxon>Gammaproteobacteria</taxon>
        <taxon>Alteromonadales</taxon>
        <taxon>Pseudoalteromonadaceae</taxon>
        <taxon>Pseudoalteromonas</taxon>
    </lineage>
</organism>
<sequence length="236" mass="27433">MMHPLEANDFSSDQENGRIENVYYIENETVYVVHEQIYLNEGGSVTNWYCFESATGRLIPVEERKQKLIHTQYNYDFGSEKVECRVHLHEANGCETLKCRVLDQNGVEVGTMRFRQHHFEFDYETAKEAMRTRAKSIRERSSAPPGYVVFSQKYLSADYDTKKRLLVTSFRQHYKTVSETGLGELYAFLTQRVYDCLKGDPDFVPLLREIASDPIHHFDTESADEIFQGMLSNIKA</sequence>
<name>A0ABX7V8C5_9GAMM</name>